<evidence type="ECO:0000256" key="1">
    <source>
        <dbReference type="ARBA" id="ARBA00004141"/>
    </source>
</evidence>
<evidence type="ECO:0000313" key="7">
    <source>
        <dbReference type="EMBL" id="VDO11416.1"/>
    </source>
</evidence>
<evidence type="ECO:0000256" key="4">
    <source>
        <dbReference type="ARBA" id="ARBA00023136"/>
    </source>
</evidence>
<protein>
    <submittedName>
        <fullName evidence="9">TPT domain-containing protein</fullName>
    </submittedName>
</protein>
<feature type="transmembrane region" description="Helical" evidence="5">
    <location>
        <begin position="150"/>
        <end position="168"/>
    </location>
</feature>
<reference evidence="9" key="1">
    <citation type="submission" date="2017-02" db="UniProtKB">
        <authorList>
            <consortium name="WormBaseParasite"/>
        </authorList>
    </citation>
    <scope>IDENTIFICATION</scope>
</reference>
<evidence type="ECO:0000256" key="3">
    <source>
        <dbReference type="ARBA" id="ARBA00022989"/>
    </source>
</evidence>
<dbReference type="Pfam" id="PF03151">
    <property type="entry name" value="TPT"/>
    <property type="match status" value="1"/>
</dbReference>
<feature type="transmembrane region" description="Helical" evidence="5">
    <location>
        <begin position="20"/>
        <end position="37"/>
    </location>
</feature>
<evidence type="ECO:0000256" key="5">
    <source>
        <dbReference type="SAM" id="Phobius"/>
    </source>
</evidence>
<organism evidence="9">
    <name type="scientific">Rodentolepis nana</name>
    <name type="common">Dwarf tapeworm</name>
    <name type="synonym">Hymenolepis nana</name>
    <dbReference type="NCBI Taxonomy" id="102285"/>
    <lineage>
        <taxon>Eukaryota</taxon>
        <taxon>Metazoa</taxon>
        <taxon>Spiralia</taxon>
        <taxon>Lophotrochozoa</taxon>
        <taxon>Platyhelminthes</taxon>
        <taxon>Cestoda</taxon>
        <taxon>Eucestoda</taxon>
        <taxon>Cyclophyllidea</taxon>
        <taxon>Hymenolepididae</taxon>
        <taxon>Rodentolepis</taxon>
    </lineage>
</organism>
<proteinExistence type="predicted"/>
<evidence type="ECO:0000256" key="2">
    <source>
        <dbReference type="ARBA" id="ARBA00022692"/>
    </source>
</evidence>
<feature type="transmembrane region" description="Helical" evidence="5">
    <location>
        <begin position="118"/>
        <end position="143"/>
    </location>
</feature>
<evidence type="ECO:0000313" key="9">
    <source>
        <dbReference type="WBParaSite" id="HNAJ_0001182401-mRNA-1"/>
    </source>
</evidence>
<dbReference type="PANTHER" id="PTHR11132">
    <property type="entry name" value="SOLUTE CARRIER FAMILY 35"/>
    <property type="match status" value="1"/>
</dbReference>
<dbReference type="InterPro" id="IPR004853">
    <property type="entry name" value="Sugar_P_trans_dom"/>
</dbReference>
<comment type="subcellular location">
    <subcellularLocation>
        <location evidence="1">Membrane</location>
        <topology evidence="1">Multi-pass membrane protein</topology>
    </subcellularLocation>
</comment>
<feature type="transmembrane region" description="Helical" evidence="5">
    <location>
        <begin position="43"/>
        <end position="64"/>
    </location>
</feature>
<dbReference type="STRING" id="102285.A0A0R3TVH6"/>
<keyword evidence="3 5" id="KW-1133">Transmembrane helix</keyword>
<accession>A0A0R3TVH6</accession>
<dbReference type="EMBL" id="UZAE01013806">
    <property type="protein sequence ID" value="VDO11416.1"/>
    <property type="molecule type" value="Genomic_DNA"/>
</dbReference>
<dbReference type="GO" id="GO:0016020">
    <property type="term" value="C:membrane"/>
    <property type="evidence" value="ECO:0007669"/>
    <property type="project" value="UniProtKB-SubCell"/>
</dbReference>
<dbReference type="Proteomes" id="UP000278807">
    <property type="component" value="Unassembled WGS sequence"/>
</dbReference>
<evidence type="ECO:0000259" key="6">
    <source>
        <dbReference type="Pfam" id="PF03151"/>
    </source>
</evidence>
<keyword evidence="8" id="KW-1185">Reference proteome</keyword>
<feature type="domain" description="Sugar phosphate transporter" evidence="6">
    <location>
        <begin position="3"/>
        <end position="190"/>
    </location>
</feature>
<gene>
    <name evidence="7" type="ORF">HNAJ_LOCUS11813</name>
</gene>
<keyword evidence="4 5" id="KW-0472">Membrane</keyword>
<sequence length="198" mass="21547">MTVPLFVVIFSRLAGKQYTCKTYLALLTIIAGVILTSKTEVTFTVPGLVVGLLSTMGTAALNVYTKTVLSCSNLHISNILFVLSGSSLLWILPIWIFVDLQVMLGSDRGVLYSQIQRGGFYFLLDGIFRCSQNFLAIIMLAHLSALSHSVAGVVKRLFVILTAIAFFATPSSPLTYFGLSLALAGLLWYNLVSESLHC</sequence>
<evidence type="ECO:0000313" key="8">
    <source>
        <dbReference type="Proteomes" id="UP000278807"/>
    </source>
</evidence>
<dbReference type="OrthoDB" id="6418713at2759"/>
<keyword evidence="2 5" id="KW-0812">Transmembrane</keyword>
<dbReference type="AlphaFoldDB" id="A0A0R3TVH6"/>
<dbReference type="WBParaSite" id="HNAJ_0001182401-mRNA-1">
    <property type="protein sequence ID" value="HNAJ_0001182401-mRNA-1"/>
    <property type="gene ID" value="HNAJ_0001182401"/>
</dbReference>
<name>A0A0R3TVH6_RODNA</name>
<reference evidence="7 8" key="2">
    <citation type="submission" date="2018-11" db="EMBL/GenBank/DDBJ databases">
        <authorList>
            <consortium name="Pathogen Informatics"/>
        </authorList>
    </citation>
    <scope>NUCLEOTIDE SEQUENCE [LARGE SCALE GENOMIC DNA]</scope>
</reference>
<dbReference type="InterPro" id="IPR050186">
    <property type="entry name" value="TPT_transporter"/>
</dbReference>
<feature type="transmembrane region" description="Helical" evidence="5">
    <location>
        <begin position="76"/>
        <end position="98"/>
    </location>
</feature>